<protein>
    <submittedName>
        <fullName evidence="1">Uncharacterized protein</fullName>
    </submittedName>
</protein>
<evidence type="ECO:0000313" key="2">
    <source>
        <dbReference type="Proteomes" id="UP001060085"/>
    </source>
</evidence>
<organism evidence="1 2">
    <name type="scientific">Catharanthus roseus</name>
    <name type="common">Madagascar periwinkle</name>
    <name type="synonym">Vinca rosea</name>
    <dbReference type="NCBI Taxonomy" id="4058"/>
    <lineage>
        <taxon>Eukaryota</taxon>
        <taxon>Viridiplantae</taxon>
        <taxon>Streptophyta</taxon>
        <taxon>Embryophyta</taxon>
        <taxon>Tracheophyta</taxon>
        <taxon>Spermatophyta</taxon>
        <taxon>Magnoliopsida</taxon>
        <taxon>eudicotyledons</taxon>
        <taxon>Gunneridae</taxon>
        <taxon>Pentapetalae</taxon>
        <taxon>asterids</taxon>
        <taxon>lamiids</taxon>
        <taxon>Gentianales</taxon>
        <taxon>Apocynaceae</taxon>
        <taxon>Rauvolfioideae</taxon>
        <taxon>Vinceae</taxon>
        <taxon>Catharanthinae</taxon>
        <taxon>Catharanthus</taxon>
    </lineage>
</organism>
<dbReference type="EMBL" id="CM044702">
    <property type="protein sequence ID" value="KAI5679263.1"/>
    <property type="molecule type" value="Genomic_DNA"/>
</dbReference>
<gene>
    <name evidence="1" type="ORF">M9H77_10213</name>
</gene>
<keyword evidence="2" id="KW-1185">Reference proteome</keyword>
<proteinExistence type="predicted"/>
<reference evidence="2" key="1">
    <citation type="journal article" date="2023" name="Nat. Plants">
        <title>Single-cell RNA sequencing provides a high-resolution roadmap for understanding the multicellular compartmentation of specialized metabolism.</title>
        <authorList>
            <person name="Sun S."/>
            <person name="Shen X."/>
            <person name="Li Y."/>
            <person name="Li Y."/>
            <person name="Wang S."/>
            <person name="Li R."/>
            <person name="Zhang H."/>
            <person name="Shen G."/>
            <person name="Guo B."/>
            <person name="Wei J."/>
            <person name="Xu J."/>
            <person name="St-Pierre B."/>
            <person name="Chen S."/>
            <person name="Sun C."/>
        </authorList>
    </citation>
    <scope>NUCLEOTIDE SEQUENCE [LARGE SCALE GENOMIC DNA]</scope>
</reference>
<dbReference type="Proteomes" id="UP001060085">
    <property type="component" value="Linkage Group LG02"/>
</dbReference>
<sequence length="154" mass="18488">MKNKMMHRHHEGHFHHDPSELPWASEYQLIKDGRPNGTTFFTSDDLQAFSPETENSRIATHHHRHTHKYTRENSNEYTREHNPGEFLYKEAFRPETENPRIATHHHGHAHEYTGERNPREFVYKEDINTEAEDFIQSEHQKFNLRLYNRAWSSG</sequence>
<evidence type="ECO:0000313" key="1">
    <source>
        <dbReference type="EMBL" id="KAI5679263.1"/>
    </source>
</evidence>
<accession>A0ACC0C398</accession>
<comment type="caution">
    <text evidence="1">The sequence shown here is derived from an EMBL/GenBank/DDBJ whole genome shotgun (WGS) entry which is preliminary data.</text>
</comment>
<name>A0ACC0C398_CATRO</name>